<dbReference type="InterPro" id="IPR036514">
    <property type="entry name" value="SGNH_hydro_sf"/>
</dbReference>
<organism evidence="2 3">
    <name type="scientific">Nocardia stercoris</name>
    <dbReference type="NCBI Taxonomy" id="2483361"/>
    <lineage>
        <taxon>Bacteria</taxon>
        <taxon>Bacillati</taxon>
        <taxon>Actinomycetota</taxon>
        <taxon>Actinomycetes</taxon>
        <taxon>Mycobacteriales</taxon>
        <taxon>Nocardiaceae</taxon>
        <taxon>Nocardia</taxon>
    </lineage>
</organism>
<protein>
    <submittedName>
        <fullName evidence="2">G-D-S-L family lipolytic protein</fullName>
    </submittedName>
</protein>
<reference evidence="2 3" key="1">
    <citation type="submission" date="2018-10" db="EMBL/GenBank/DDBJ databases">
        <title>Isolation from cow dung.</title>
        <authorList>
            <person name="Ling L."/>
        </authorList>
    </citation>
    <scope>NUCLEOTIDE SEQUENCE [LARGE SCALE GENOMIC DNA]</scope>
    <source>
        <strain evidence="2 3">NEAU-LL90</strain>
    </source>
</reference>
<evidence type="ECO:0000259" key="1">
    <source>
        <dbReference type="Pfam" id="PF13472"/>
    </source>
</evidence>
<accession>A0A3M2L9C4</accession>
<dbReference type="Gene3D" id="3.40.50.1110">
    <property type="entry name" value="SGNH hydrolase"/>
    <property type="match status" value="1"/>
</dbReference>
<evidence type="ECO:0000313" key="3">
    <source>
        <dbReference type="Proteomes" id="UP000279275"/>
    </source>
</evidence>
<gene>
    <name evidence="2" type="ORF">EBN03_06170</name>
</gene>
<sequence>MMSDIRICFVGDSLVAGVGDRTALGWPGRLAARAQAVGWPLTWYNLGIRRETSADIAARWEAECARRLPAGVAAGVVFAFGANDTVLEDGRPRVEPEKSVANLVAFLDTAADRGWHRLVVSPPPNIDPEHNARLAELDARFAAVCAAADVGYLRALEPLSADVVWQREIAAGDGYHPDGAAYERYADLLSPGWNHWFTTAFGVV</sequence>
<evidence type="ECO:0000313" key="2">
    <source>
        <dbReference type="EMBL" id="RMI34024.1"/>
    </source>
</evidence>
<dbReference type="AlphaFoldDB" id="A0A3M2L9C4"/>
<feature type="domain" description="SGNH hydrolase-type esterase" evidence="1">
    <location>
        <begin position="9"/>
        <end position="184"/>
    </location>
</feature>
<keyword evidence="3" id="KW-1185">Reference proteome</keyword>
<proteinExistence type="predicted"/>
<dbReference type="Pfam" id="PF13472">
    <property type="entry name" value="Lipase_GDSL_2"/>
    <property type="match status" value="1"/>
</dbReference>
<name>A0A3M2L9C4_9NOCA</name>
<dbReference type="PANTHER" id="PTHR30383">
    <property type="entry name" value="THIOESTERASE 1/PROTEASE 1/LYSOPHOSPHOLIPASE L1"/>
    <property type="match status" value="1"/>
</dbReference>
<dbReference type="OrthoDB" id="5196031at2"/>
<dbReference type="SUPFAM" id="SSF52266">
    <property type="entry name" value="SGNH hydrolase"/>
    <property type="match status" value="1"/>
</dbReference>
<dbReference type="EMBL" id="RFFH01000002">
    <property type="protein sequence ID" value="RMI34024.1"/>
    <property type="molecule type" value="Genomic_DNA"/>
</dbReference>
<dbReference type="Proteomes" id="UP000279275">
    <property type="component" value="Unassembled WGS sequence"/>
</dbReference>
<dbReference type="InterPro" id="IPR051532">
    <property type="entry name" value="Ester_Hydrolysis_Enzymes"/>
</dbReference>
<comment type="caution">
    <text evidence="2">The sequence shown here is derived from an EMBL/GenBank/DDBJ whole genome shotgun (WGS) entry which is preliminary data.</text>
</comment>
<dbReference type="InterPro" id="IPR013830">
    <property type="entry name" value="SGNH_hydro"/>
</dbReference>